<evidence type="ECO:0000256" key="1">
    <source>
        <dbReference type="SAM" id="SignalP"/>
    </source>
</evidence>
<dbReference type="Proteomes" id="UP000195440">
    <property type="component" value="Unassembled WGS sequence"/>
</dbReference>
<organism evidence="2 3">
    <name type="scientific">Pseudomonas caspiana</name>
    <dbReference type="NCBI Taxonomy" id="1451454"/>
    <lineage>
        <taxon>Bacteria</taxon>
        <taxon>Pseudomonadati</taxon>
        <taxon>Pseudomonadota</taxon>
        <taxon>Gammaproteobacteria</taxon>
        <taxon>Pseudomonadales</taxon>
        <taxon>Pseudomonadaceae</taxon>
        <taxon>Pseudomonas</taxon>
    </lineage>
</organism>
<keyword evidence="2" id="KW-0969">Cilium</keyword>
<accession>A0A1Y3NYI1</accession>
<dbReference type="EMBL" id="LOHF01000015">
    <property type="protein sequence ID" value="OUM72637.1"/>
    <property type="molecule type" value="Genomic_DNA"/>
</dbReference>
<keyword evidence="2" id="KW-0966">Cell projection</keyword>
<proteinExistence type="predicted"/>
<keyword evidence="2" id="KW-0282">Flagellum</keyword>
<keyword evidence="1" id="KW-0732">Signal</keyword>
<feature type="chain" id="PRO_5011002939" evidence="1">
    <location>
        <begin position="19"/>
        <end position="215"/>
    </location>
</feature>
<reference evidence="2 3" key="1">
    <citation type="journal article" date="2017" name="Syst. Appl. Microbiol.">
        <title>Pseudomonas caspiana sp. nov., a citrus pathogen in the Pseudomonas syringae phylogenetic group.</title>
        <authorList>
            <person name="Busquets A."/>
            <person name="Gomila M."/>
            <person name="Beiki F."/>
            <person name="Mulet M."/>
            <person name="Rahimian H."/>
            <person name="Garcia-Valdes E."/>
            <person name="Lalucat J."/>
        </authorList>
    </citation>
    <scope>NUCLEOTIDE SEQUENCE [LARGE SCALE GENOMIC DNA]</scope>
    <source>
        <strain evidence="2 3">FBF102</strain>
    </source>
</reference>
<dbReference type="OrthoDB" id="5523946at2"/>
<evidence type="ECO:0000313" key="2">
    <source>
        <dbReference type="EMBL" id="OUM72637.1"/>
    </source>
</evidence>
<feature type="signal peptide" evidence="1">
    <location>
        <begin position="1"/>
        <end position="18"/>
    </location>
</feature>
<name>A0A1Y3NYI1_9PSED</name>
<keyword evidence="3" id="KW-1185">Reference proteome</keyword>
<evidence type="ECO:0000313" key="3">
    <source>
        <dbReference type="Proteomes" id="UP000195440"/>
    </source>
</evidence>
<dbReference type="RefSeq" id="WP_087270344.1">
    <property type="nucleotide sequence ID" value="NZ_JBJGBV010000015.1"/>
</dbReference>
<protein>
    <submittedName>
        <fullName evidence="2">Flagellar biosynthesis protein</fullName>
    </submittedName>
</protein>
<dbReference type="AlphaFoldDB" id="A0A1Y3NYI1"/>
<sequence length="215" mass="23405">MKHLKIAALLMLSTVLFGCVSSRSVVHVQTPQSANGTGQKVIITALDERRFETAPKQADTPSLKHAEEISDKKITERAIGRKRNSYGMAMGDVLLPEGKSVSQLIAKSVAEGYRKAGYQVVEAAEKNGETQAVTVHITEFWSWFSPGAFSIAVNNKARLNITSTGQPSPISLITDKRESMQLVVESDWKVITEEGLQAITEATVKELCAKGSCKK</sequence>
<dbReference type="PROSITE" id="PS51257">
    <property type="entry name" value="PROKAR_LIPOPROTEIN"/>
    <property type="match status" value="1"/>
</dbReference>
<comment type="caution">
    <text evidence="2">The sequence shown here is derived from an EMBL/GenBank/DDBJ whole genome shotgun (WGS) entry which is preliminary data.</text>
</comment>
<gene>
    <name evidence="2" type="ORF">AUC60_17600</name>
</gene>